<dbReference type="SUPFAM" id="SSF48452">
    <property type="entry name" value="TPR-like"/>
    <property type="match status" value="1"/>
</dbReference>
<dbReference type="PANTHER" id="PTHR44943">
    <property type="entry name" value="CELLULOSE SYNTHASE OPERON PROTEIN C"/>
    <property type="match status" value="1"/>
</dbReference>
<feature type="repeat" description="TPR" evidence="3">
    <location>
        <begin position="479"/>
        <end position="512"/>
    </location>
</feature>
<dbReference type="AlphaFoldDB" id="A0AAU9JXJ2"/>
<dbReference type="SUPFAM" id="SSF50965">
    <property type="entry name" value="Galactose oxidase, central domain"/>
    <property type="match status" value="1"/>
</dbReference>
<evidence type="ECO:0000256" key="1">
    <source>
        <dbReference type="ARBA" id="ARBA00022737"/>
    </source>
</evidence>
<dbReference type="InterPro" id="IPR011990">
    <property type="entry name" value="TPR-like_helical_dom_sf"/>
</dbReference>
<dbReference type="Gene3D" id="2.120.10.80">
    <property type="entry name" value="Kelch-type beta propeller"/>
    <property type="match status" value="1"/>
</dbReference>
<comment type="caution">
    <text evidence="4">The sequence shown here is derived from an EMBL/GenBank/DDBJ whole genome shotgun (WGS) entry which is preliminary data.</text>
</comment>
<dbReference type="InterPro" id="IPR011043">
    <property type="entry name" value="Gal_Oxase/kelch_b-propeller"/>
</dbReference>
<evidence type="ECO:0000313" key="5">
    <source>
        <dbReference type="Proteomes" id="UP001162131"/>
    </source>
</evidence>
<protein>
    <recommendedName>
        <fullName evidence="6">Tetratricopeptide repeat protein</fullName>
    </recommendedName>
</protein>
<reference evidence="4" key="1">
    <citation type="submission" date="2021-09" db="EMBL/GenBank/DDBJ databases">
        <authorList>
            <consortium name="AG Swart"/>
            <person name="Singh M."/>
            <person name="Singh A."/>
            <person name="Seah K."/>
            <person name="Emmerich C."/>
        </authorList>
    </citation>
    <scope>NUCLEOTIDE SEQUENCE</scope>
    <source>
        <strain evidence="4">ATCC30299</strain>
    </source>
</reference>
<dbReference type="Gene3D" id="1.25.40.10">
    <property type="entry name" value="Tetratricopeptide repeat domain"/>
    <property type="match status" value="3"/>
</dbReference>
<dbReference type="PROSITE" id="PS50005">
    <property type="entry name" value="TPR"/>
    <property type="match status" value="3"/>
</dbReference>
<sequence>MALFPEEKIIKAFEVEDSISSIINENIESLENVNKPIRKSLENDISLLNHQITTVFNDLNNKSKEAESALNAIDALRYKTAEILSKPNNPELEIDFRRTCLEIKANSSLYDPPLMQAYQDYLKAYQQKTSLYNITVDQNSRINLHIYSTETETQEEAKNLQIPEPLDMTTCITQLPNGKLFCFGSNRLPGITVLIDVNGGVEVLPSGTHCYGSSCIYFSNSAYFFGGFNEGNLTLSSKFDMDWNRWKQLTPMPQADHSCNSIIFNGNILISGYKNRNLLLYSIDIDSFSTIPYKFEEHKVKILINAERLYLIECPGSIYESEIGSYSNWRQIGKSAIYHEPGQVYCSYNKGGIWISVISHSTREYYFFNLDQKVNIDAAYYNTHVSIRRVGKKIEAIKFNNQNFKLDPYYLDEYNAKDIALRALGENLEVIEELDEKIKRNPNKFKYYNDKGKAFYNLGRYIEAIECYDEAIKLNPNSADFHHTKGCALNELGKYPEAVKSYDEAIKINPEEAKFYKDKGNALYILEKYQEAMKCYDELIKLEPNNPLHFCNRARVFNNLRQEEAALQDFNRAYNFLQEFQLSEVYRGEEWTLSEKDINFINDELSRDRIELLQKMQN</sequence>
<dbReference type="Proteomes" id="UP001162131">
    <property type="component" value="Unassembled WGS sequence"/>
</dbReference>
<name>A0AAU9JXJ2_9CILI</name>
<dbReference type="InterPro" id="IPR051685">
    <property type="entry name" value="Ycf3/AcsC/BcsC/TPR_MFPF"/>
</dbReference>
<keyword evidence="1" id="KW-0677">Repeat</keyword>
<dbReference type="PROSITE" id="PS50293">
    <property type="entry name" value="TPR_REGION"/>
    <property type="match status" value="3"/>
</dbReference>
<evidence type="ECO:0000313" key="4">
    <source>
        <dbReference type="EMBL" id="CAG9331999.1"/>
    </source>
</evidence>
<feature type="repeat" description="TPR" evidence="3">
    <location>
        <begin position="445"/>
        <end position="478"/>
    </location>
</feature>
<dbReference type="EMBL" id="CAJZBQ010000053">
    <property type="protein sequence ID" value="CAG9331999.1"/>
    <property type="molecule type" value="Genomic_DNA"/>
</dbReference>
<dbReference type="Pfam" id="PF13414">
    <property type="entry name" value="TPR_11"/>
    <property type="match status" value="2"/>
</dbReference>
<evidence type="ECO:0000256" key="3">
    <source>
        <dbReference type="PROSITE-ProRule" id="PRU00339"/>
    </source>
</evidence>
<dbReference type="PANTHER" id="PTHR44943:SF8">
    <property type="entry name" value="TPR REPEAT-CONTAINING PROTEIN MJ0263"/>
    <property type="match status" value="1"/>
</dbReference>
<keyword evidence="5" id="KW-1185">Reference proteome</keyword>
<organism evidence="4 5">
    <name type="scientific">Blepharisma stoltei</name>
    <dbReference type="NCBI Taxonomy" id="1481888"/>
    <lineage>
        <taxon>Eukaryota</taxon>
        <taxon>Sar</taxon>
        <taxon>Alveolata</taxon>
        <taxon>Ciliophora</taxon>
        <taxon>Postciliodesmatophora</taxon>
        <taxon>Heterotrichea</taxon>
        <taxon>Heterotrichida</taxon>
        <taxon>Blepharismidae</taxon>
        <taxon>Blepharisma</taxon>
    </lineage>
</organism>
<gene>
    <name evidence="4" type="ORF">BSTOLATCC_MIC54053</name>
</gene>
<proteinExistence type="predicted"/>
<evidence type="ECO:0008006" key="6">
    <source>
        <dbReference type="Google" id="ProtNLM"/>
    </source>
</evidence>
<evidence type="ECO:0000256" key="2">
    <source>
        <dbReference type="ARBA" id="ARBA00022803"/>
    </source>
</evidence>
<feature type="repeat" description="TPR" evidence="3">
    <location>
        <begin position="513"/>
        <end position="546"/>
    </location>
</feature>
<dbReference type="SMART" id="SM00028">
    <property type="entry name" value="TPR"/>
    <property type="match status" value="4"/>
</dbReference>
<dbReference type="InterPro" id="IPR015915">
    <property type="entry name" value="Kelch-typ_b-propeller"/>
</dbReference>
<accession>A0AAU9JXJ2</accession>
<dbReference type="InterPro" id="IPR019734">
    <property type="entry name" value="TPR_rpt"/>
</dbReference>
<keyword evidence="2 3" id="KW-0802">TPR repeat</keyword>